<evidence type="ECO:0000313" key="11">
    <source>
        <dbReference type="EMBL" id="MBB3702801.1"/>
    </source>
</evidence>
<dbReference type="RefSeq" id="WP_183696357.1">
    <property type="nucleotide sequence ID" value="NZ_JACICA010000005.1"/>
</dbReference>
<feature type="binding site" evidence="8">
    <location>
        <position position="499"/>
    </location>
    <ligand>
        <name>Mn(2+)</name>
        <dbReference type="ChEBI" id="CHEBI:29035"/>
    </ligand>
</feature>
<evidence type="ECO:0000256" key="3">
    <source>
        <dbReference type="ARBA" id="ARBA00022692"/>
    </source>
</evidence>
<name>A0A7W5UK33_9BACT</name>
<dbReference type="Pfam" id="PF00884">
    <property type="entry name" value="Sulfatase"/>
    <property type="match status" value="1"/>
</dbReference>
<dbReference type="GO" id="GO:0005886">
    <property type="term" value="C:plasma membrane"/>
    <property type="evidence" value="ECO:0007669"/>
    <property type="project" value="UniProtKB-SubCell"/>
</dbReference>
<feature type="transmembrane region" description="Helical" evidence="9">
    <location>
        <begin position="181"/>
        <end position="199"/>
    </location>
</feature>
<comment type="subcellular location">
    <subcellularLocation>
        <location evidence="1">Cell membrane</location>
        <topology evidence="1">Multi-pass membrane protein</topology>
    </subcellularLocation>
</comment>
<keyword evidence="7" id="KW-0464">Manganese</keyword>
<feature type="transmembrane region" description="Helical" evidence="9">
    <location>
        <begin position="53"/>
        <end position="77"/>
    </location>
</feature>
<keyword evidence="5 9" id="KW-0472">Membrane</keyword>
<dbReference type="InterPro" id="IPR017850">
    <property type="entry name" value="Alkaline_phosphatase_core_sf"/>
</dbReference>
<dbReference type="InterPro" id="IPR000917">
    <property type="entry name" value="Sulfatase_N"/>
</dbReference>
<dbReference type="GO" id="GO:0016740">
    <property type="term" value="F:transferase activity"/>
    <property type="evidence" value="ECO:0007669"/>
    <property type="project" value="UniProtKB-KW"/>
</dbReference>
<evidence type="ECO:0000256" key="9">
    <source>
        <dbReference type="SAM" id="Phobius"/>
    </source>
</evidence>
<evidence type="ECO:0000256" key="5">
    <source>
        <dbReference type="ARBA" id="ARBA00023136"/>
    </source>
</evidence>
<feature type="transmembrane region" description="Helical" evidence="9">
    <location>
        <begin position="89"/>
        <end position="111"/>
    </location>
</feature>
<dbReference type="PANTHER" id="PTHR47371:SF3">
    <property type="entry name" value="PHOSPHOGLYCEROL TRANSFERASE I"/>
    <property type="match status" value="1"/>
</dbReference>
<dbReference type="EMBL" id="JACICA010000005">
    <property type="protein sequence ID" value="MBB3702801.1"/>
    <property type="molecule type" value="Genomic_DNA"/>
</dbReference>
<dbReference type="PIRSF" id="PIRSF005091">
    <property type="entry name" value="Mmb_sulf_HI1246"/>
    <property type="match status" value="1"/>
</dbReference>
<accession>A0A7W5UK33</accession>
<protein>
    <submittedName>
        <fullName evidence="11">Phosphoglycerol transferase MdoB-like AlkP superfamily enzyme</fullName>
    </submittedName>
</protein>
<keyword evidence="11" id="KW-0808">Transferase</keyword>
<evidence type="ECO:0000313" key="12">
    <source>
        <dbReference type="Proteomes" id="UP000541425"/>
    </source>
</evidence>
<evidence type="ECO:0000256" key="2">
    <source>
        <dbReference type="ARBA" id="ARBA00022475"/>
    </source>
</evidence>
<feature type="domain" description="Sulfatase N-terminal" evidence="10">
    <location>
        <begin position="283"/>
        <end position="549"/>
    </location>
</feature>
<feature type="binding site" evidence="7">
    <location>
        <position position="448"/>
    </location>
    <ligand>
        <name>substrate</name>
    </ligand>
</feature>
<feature type="binding site" evidence="8">
    <location>
        <position position="291"/>
    </location>
    <ligand>
        <name>Mn(2+)</name>
        <dbReference type="ChEBI" id="CHEBI:29035"/>
    </ligand>
</feature>
<evidence type="ECO:0000259" key="10">
    <source>
        <dbReference type="Pfam" id="PF00884"/>
    </source>
</evidence>
<evidence type="ECO:0000256" key="7">
    <source>
        <dbReference type="PIRSR" id="PIRSR005091-2"/>
    </source>
</evidence>
<feature type="active site" evidence="6">
    <location>
        <position position="331"/>
    </location>
</feature>
<evidence type="ECO:0000256" key="4">
    <source>
        <dbReference type="ARBA" id="ARBA00022989"/>
    </source>
</evidence>
<dbReference type="CDD" id="cd16015">
    <property type="entry name" value="LTA_synthase"/>
    <property type="match status" value="1"/>
</dbReference>
<dbReference type="Proteomes" id="UP000541425">
    <property type="component" value="Unassembled WGS sequence"/>
</dbReference>
<feature type="transmembrane region" description="Helical" evidence="9">
    <location>
        <begin position="7"/>
        <end position="33"/>
    </location>
</feature>
<evidence type="ECO:0000256" key="8">
    <source>
        <dbReference type="PIRSR" id="PIRSR005091-3"/>
    </source>
</evidence>
<proteinExistence type="predicted"/>
<dbReference type="AlphaFoldDB" id="A0A7W5UK33"/>
<evidence type="ECO:0000256" key="1">
    <source>
        <dbReference type="ARBA" id="ARBA00004651"/>
    </source>
</evidence>
<dbReference type="GO" id="GO:0046872">
    <property type="term" value="F:metal ion binding"/>
    <property type="evidence" value="ECO:0007669"/>
    <property type="project" value="UniProtKB-KW"/>
</dbReference>
<feature type="binding site" evidence="8">
    <location>
        <position position="331"/>
    </location>
    <ligand>
        <name>Mn(2+)</name>
        <dbReference type="ChEBI" id="CHEBI:29035"/>
    </ligand>
</feature>
<dbReference type="Gene3D" id="3.40.720.10">
    <property type="entry name" value="Alkaline Phosphatase, subunit A"/>
    <property type="match status" value="1"/>
</dbReference>
<dbReference type="InterPro" id="IPR050448">
    <property type="entry name" value="OpgB/LTA_synthase_biosynth"/>
</dbReference>
<dbReference type="SUPFAM" id="SSF53649">
    <property type="entry name" value="Alkaline phosphatase-like"/>
    <property type="match status" value="1"/>
</dbReference>
<feature type="binding site" evidence="8">
    <location>
        <position position="500"/>
    </location>
    <ligand>
        <name>Mn(2+)</name>
        <dbReference type="ChEBI" id="CHEBI:29035"/>
    </ligand>
</feature>
<keyword evidence="7" id="KW-0479">Metal-binding</keyword>
<organism evidence="11 12">
    <name type="scientific">Alloprevotella rava</name>
    <dbReference type="NCBI Taxonomy" id="671218"/>
    <lineage>
        <taxon>Bacteria</taxon>
        <taxon>Pseudomonadati</taxon>
        <taxon>Bacteroidota</taxon>
        <taxon>Bacteroidia</taxon>
        <taxon>Bacteroidales</taxon>
        <taxon>Prevotellaceae</taxon>
        <taxon>Alloprevotella</taxon>
    </lineage>
</organism>
<keyword evidence="2" id="KW-1003">Cell membrane</keyword>
<evidence type="ECO:0000256" key="6">
    <source>
        <dbReference type="PIRSR" id="PIRSR005091-1"/>
    </source>
</evidence>
<reference evidence="11 12" key="1">
    <citation type="submission" date="2020-08" db="EMBL/GenBank/DDBJ databases">
        <title>Genomic Encyclopedia of Type Strains, Phase IV (KMG-IV): sequencing the most valuable type-strain genomes for metagenomic binning, comparative biology and taxonomic classification.</title>
        <authorList>
            <person name="Goeker M."/>
        </authorList>
    </citation>
    <scope>NUCLEOTIDE SEQUENCE [LARGE SCALE GENOMIC DNA]</scope>
    <source>
        <strain evidence="11 12">DSM 22548</strain>
    </source>
</reference>
<gene>
    <name evidence="11" type="ORF">FHS60_001270</name>
</gene>
<keyword evidence="4 9" id="KW-1133">Transmembrane helix</keyword>
<dbReference type="PANTHER" id="PTHR47371">
    <property type="entry name" value="LIPOTEICHOIC ACID SYNTHASE"/>
    <property type="match status" value="1"/>
</dbReference>
<dbReference type="InterPro" id="IPR012160">
    <property type="entry name" value="LtaS-like"/>
</dbReference>
<sequence>MKRAFRLFLYLLSVHAAALALLSVLRLVLYIVMSEQVGPEAASVWPAFLRGVWFDNVVACYVMLPALVVALVATAVGYFRRPLLRGLNVWFGVAYSLVLMCSAANIPYFAYFSRTLNSSIWEWKSYVGQTAGMVFGEASWRKYILLYIVLVALFSLLLWWLGRRTARQLERVPARGRWKGVALLLPLIGLCLFGIRGRMGYNPIKVSAAYYCDNAILNQLGINPAFCLLRSTLDDARPENQRLHLMDDNEAVRNVQAYLGREGLPGDSPLACRIQPEGEPTGKNVVVVLMESLSAKLMGRFGNPDHLTPHLDSLYQHSLSFANFYSAGNHTNNGIFSTFYGFPSILKRNAMKGSVVPRYEGLPTVLRDKGYSTLFFMTHEAQYDNMNAFLRTNGFEEIYSQENYPREKIANHFGVADDYLFSYALPILRRKAESGRPFFATLLTISNHPPYIIQPYFHPRHKDPERAIVEYADWAVGEFMKAAAREPWFKNTIFVFLGDHGKKLGADGYEVEESFNHIPLIIYNSGLPAEERLDFAGQIDVGPTLLGMLRLPYVQRNFGIDLLRERREMMFYCADEVMCARDANHLYIYNPSASRDFCYDTSRPGFHPTKMSAPYQRLKKYLFSNLQASEKLR</sequence>
<feature type="transmembrane region" description="Helical" evidence="9">
    <location>
        <begin position="143"/>
        <end position="161"/>
    </location>
</feature>
<comment type="caution">
    <text evidence="11">The sequence shown here is derived from an EMBL/GenBank/DDBJ whole genome shotgun (WGS) entry which is preliminary data.</text>
</comment>
<keyword evidence="3 9" id="KW-0812">Transmembrane</keyword>